<feature type="chain" id="PRO_5020453981" evidence="1">
    <location>
        <begin position="23"/>
        <end position="339"/>
    </location>
</feature>
<feature type="signal peptide" evidence="1">
    <location>
        <begin position="1"/>
        <end position="22"/>
    </location>
</feature>
<comment type="caution">
    <text evidence="2">The sequence shown here is derived from an EMBL/GenBank/DDBJ whole genome shotgun (WGS) entry which is preliminary data.</text>
</comment>
<dbReference type="AlphaFoldDB" id="A0A4R5TXW5"/>
<dbReference type="PANTHER" id="PTHR47197">
    <property type="entry name" value="PROTEIN NIRF"/>
    <property type="match status" value="1"/>
</dbReference>
<dbReference type="OrthoDB" id="9776991at2"/>
<evidence type="ECO:0000313" key="3">
    <source>
        <dbReference type="Proteomes" id="UP000294796"/>
    </source>
</evidence>
<gene>
    <name evidence="2" type="ORF">E2F46_05520</name>
</gene>
<protein>
    <submittedName>
        <fullName evidence="2">YncE family protein</fullName>
    </submittedName>
</protein>
<dbReference type="EMBL" id="SMTF01000003">
    <property type="protein sequence ID" value="TDK26059.1"/>
    <property type="molecule type" value="Genomic_DNA"/>
</dbReference>
<organism evidence="2 3">
    <name type="scientific">Luteimonas aestuarii</name>
    <dbReference type="NCBI Taxonomy" id="453837"/>
    <lineage>
        <taxon>Bacteria</taxon>
        <taxon>Pseudomonadati</taxon>
        <taxon>Pseudomonadota</taxon>
        <taxon>Gammaproteobacteria</taxon>
        <taxon>Lysobacterales</taxon>
        <taxon>Lysobacteraceae</taxon>
        <taxon>Luteimonas</taxon>
    </lineage>
</organism>
<sequence length="339" mass="35414">MKPLALLLLALSLSLPYPPALARGELLVGNKSDDTVWRLSLEDGRKLGEVRTGPGPHEITVSADGRMALVTDYGHQQPAHSLTVIDIASDMATRSIDLGMHRRPHGIRFLPDGSVLVTAEQSHALVRVDPVGGEILQAIEVDDGIGHMVAVSADGTVAYVSKIASGTVVRVEVASGKVTHERPAGQGAEGIEVAPDGNVWVTNRAEDTVTVHDPGTLAVRATLDSPGFPIRVVFTPDGRHALVTNATAGTLSVFDATTHATVATVPLVAEGETFRDTMLGQGALPIGVIADPARPRVYVAISGANRIAVVDSATWKVVDYWDTGNQPDALGIVPAGEGG</sequence>
<dbReference type="InterPro" id="IPR051200">
    <property type="entry name" value="Host-pathogen_enzymatic-act"/>
</dbReference>
<reference evidence="2 3" key="1">
    <citation type="submission" date="2019-03" db="EMBL/GenBank/DDBJ databases">
        <title>Luteimonas zhaokaii sp.nov., isolated from the rectal contents of Plateau pika in Yushu, Qinghai Province, China.</title>
        <authorList>
            <person name="Zhang G."/>
        </authorList>
    </citation>
    <scope>NUCLEOTIDE SEQUENCE [LARGE SCALE GENOMIC DNA]</scope>
    <source>
        <strain evidence="2 3">B9</strain>
    </source>
</reference>
<accession>A0A4R5TXW5</accession>
<dbReference type="PANTHER" id="PTHR47197:SF3">
    <property type="entry name" value="DIHYDRO-HEME D1 DEHYDROGENASE"/>
    <property type="match status" value="1"/>
</dbReference>
<keyword evidence="3" id="KW-1185">Reference proteome</keyword>
<dbReference type="Gene3D" id="2.130.10.10">
    <property type="entry name" value="YVTN repeat-like/Quinoprotein amine dehydrogenase"/>
    <property type="match status" value="3"/>
</dbReference>
<proteinExistence type="predicted"/>
<dbReference type="RefSeq" id="WP_133321091.1">
    <property type="nucleotide sequence ID" value="NZ_SMTF01000003.1"/>
</dbReference>
<dbReference type="InterPro" id="IPR015943">
    <property type="entry name" value="WD40/YVTN_repeat-like_dom_sf"/>
</dbReference>
<dbReference type="InterPro" id="IPR011045">
    <property type="entry name" value="N2O_reductase_N"/>
</dbReference>
<dbReference type="Proteomes" id="UP000294796">
    <property type="component" value="Unassembled WGS sequence"/>
</dbReference>
<dbReference type="SUPFAM" id="SSF50974">
    <property type="entry name" value="Nitrous oxide reductase, N-terminal domain"/>
    <property type="match status" value="1"/>
</dbReference>
<evidence type="ECO:0000256" key="1">
    <source>
        <dbReference type="SAM" id="SignalP"/>
    </source>
</evidence>
<keyword evidence="1" id="KW-0732">Signal</keyword>
<name>A0A4R5TXW5_9GAMM</name>
<evidence type="ECO:0000313" key="2">
    <source>
        <dbReference type="EMBL" id="TDK26059.1"/>
    </source>
</evidence>